<evidence type="ECO:0000259" key="1">
    <source>
        <dbReference type="PROSITE" id="PS50105"/>
    </source>
</evidence>
<sequence length="234" mass="26125">MSYQELEEVLPTKSVEASADVPTWSTRQVSEWVLQLGCEGHVASEFTKQRVTGDLMHELTEKHLEALGIDKVGMRLLVMREIARLRRKARAKQRFEVVWQATGLRPVEGPLDWLRQKIFCVACCDTKPDKYKLTNSSLILTQKDHSKASGFFSKAKRTRTIDLDSIAGVTANNSSELCDCGCVPDTIEIDLDDEQGLDPVDHLYVAHGEGSDIAAKITLAIEEAEAAVPMEMHR</sequence>
<organism evidence="2">
    <name type="scientific">Chrysotila carterae</name>
    <name type="common">Marine alga</name>
    <name type="synonym">Syracosphaera carterae</name>
    <dbReference type="NCBI Taxonomy" id="13221"/>
    <lineage>
        <taxon>Eukaryota</taxon>
        <taxon>Haptista</taxon>
        <taxon>Haptophyta</taxon>
        <taxon>Prymnesiophyceae</taxon>
        <taxon>Isochrysidales</taxon>
        <taxon>Isochrysidaceae</taxon>
        <taxon>Chrysotila</taxon>
    </lineage>
</organism>
<proteinExistence type="predicted"/>
<feature type="domain" description="SAM" evidence="1">
    <location>
        <begin position="24"/>
        <end position="88"/>
    </location>
</feature>
<accession>A0A7S4B4C4</accession>
<reference evidence="2" key="1">
    <citation type="submission" date="2021-01" db="EMBL/GenBank/DDBJ databases">
        <authorList>
            <person name="Corre E."/>
            <person name="Pelletier E."/>
            <person name="Niang G."/>
            <person name="Scheremetjew M."/>
            <person name="Finn R."/>
            <person name="Kale V."/>
            <person name="Holt S."/>
            <person name="Cochrane G."/>
            <person name="Meng A."/>
            <person name="Brown T."/>
            <person name="Cohen L."/>
        </authorList>
    </citation>
    <scope>NUCLEOTIDE SEQUENCE</scope>
    <source>
        <strain evidence="2">CCMP645</strain>
    </source>
</reference>
<dbReference type="SUPFAM" id="SSF47769">
    <property type="entry name" value="SAM/Pointed domain"/>
    <property type="match status" value="1"/>
</dbReference>
<dbReference type="SMART" id="SM00454">
    <property type="entry name" value="SAM"/>
    <property type="match status" value="1"/>
</dbReference>
<evidence type="ECO:0000313" key="2">
    <source>
        <dbReference type="EMBL" id="CAE0753593.1"/>
    </source>
</evidence>
<dbReference type="EMBL" id="HBIZ01010475">
    <property type="protein sequence ID" value="CAE0753593.1"/>
    <property type="molecule type" value="Transcribed_RNA"/>
</dbReference>
<protein>
    <recommendedName>
        <fullName evidence="1">SAM domain-containing protein</fullName>
    </recommendedName>
</protein>
<gene>
    <name evidence="2" type="ORF">PCAR00345_LOCUS6180</name>
</gene>
<dbReference type="InterPro" id="IPR001660">
    <property type="entry name" value="SAM"/>
</dbReference>
<dbReference type="AlphaFoldDB" id="A0A7S4B4C4"/>
<dbReference type="Gene3D" id="1.10.150.50">
    <property type="entry name" value="Transcription Factor, Ets-1"/>
    <property type="match status" value="1"/>
</dbReference>
<dbReference type="Pfam" id="PF07647">
    <property type="entry name" value="SAM_2"/>
    <property type="match status" value="1"/>
</dbReference>
<dbReference type="PROSITE" id="PS50105">
    <property type="entry name" value="SAM_DOMAIN"/>
    <property type="match status" value="1"/>
</dbReference>
<name>A0A7S4B4C4_CHRCT</name>
<dbReference type="InterPro" id="IPR013761">
    <property type="entry name" value="SAM/pointed_sf"/>
</dbReference>